<reference evidence="7 8" key="1">
    <citation type="submission" date="2024-07" db="EMBL/GenBank/DDBJ databases">
        <title>The genome sequence of type strain Sediminicola arcticus GDMCC 1.2805.</title>
        <authorList>
            <person name="Liu Y."/>
        </authorList>
    </citation>
    <scope>NUCLEOTIDE SEQUENCE [LARGE SCALE GENOMIC DNA]</scope>
    <source>
        <strain evidence="7 8">GDMCC 1.2805</strain>
    </source>
</reference>
<keyword evidence="5 6" id="KW-0472">Membrane</keyword>
<evidence type="ECO:0000256" key="3">
    <source>
        <dbReference type="ARBA" id="ARBA00022692"/>
    </source>
</evidence>
<dbReference type="Pfam" id="PF01810">
    <property type="entry name" value="LysE"/>
    <property type="match status" value="1"/>
</dbReference>
<evidence type="ECO:0000256" key="6">
    <source>
        <dbReference type="SAM" id="Phobius"/>
    </source>
</evidence>
<comment type="subcellular location">
    <subcellularLocation>
        <location evidence="1">Cell membrane</location>
        <topology evidence="1">Multi-pass membrane protein</topology>
    </subcellularLocation>
</comment>
<feature type="transmembrane region" description="Helical" evidence="6">
    <location>
        <begin position="6"/>
        <end position="28"/>
    </location>
</feature>
<keyword evidence="8" id="KW-1185">Reference proteome</keyword>
<proteinExistence type="predicted"/>
<feature type="transmembrane region" description="Helical" evidence="6">
    <location>
        <begin position="40"/>
        <end position="65"/>
    </location>
</feature>
<evidence type="ECO:0000256" key="1">
    <source>
        <dbReference type="ARBA" id="ARBA00004651"/>
    </source>
</evidence>
<evidence type="ECO:0000313" key="8">
    <source>
        <dbReference type="Proteomes" id="UP001549799"/>
    </source>
</evidence>
<evidence type="ECO:0000256" key="5">
    <source>
        <dbReference type="ARBA" id="ARBA00023136"/>
    </source>
</evidence>
<dbReference type="InterPro" id="IPR001123">
    <property type="entry name" value="LeuE-type"/>
</dbReference>
<keyword evidence="4 6" id="KW-1133">Transmembrane helix</keyword>
<keyword evidence="2" id="KW-1003">Cell membrane</keyword>
<name>A0ABV2SSK0_9FLAO</name>
<evidence type="ECO:0000256" key="4">
    <source>
        <dbReference type="ARBA" id="ARBA00022989"/>
    </source>
</evidence>
<gene>
    <name evidence="7" type="ORF">ABXZ36_05670</name>
</gene>
<dbReference type="RefSeq" id="WP_354614518.1">
    <property type="nucleotide sequence ID" value="NZ_JBEXAE010000002.1"/>
</dbReference>
<dbReference type="PANTHER" id="PTHR30086">
    <property type="entry name" value="ARGININE EXPORTER PROTEIN ARGO"/>
    <property type="match status" value="1"/>
</dbReference>
<feature type="transmembrane region" description="Helical" evidence="6">
    <location>
        <begin position="112"/>
        <end position="137"/>
    </location>
</feature>
<accession>A0ABV2SSK0</accession>
<dbReference type="PANTHER" id="PTHR30086:SF20">
    <property type="entry name" value="ARGININE EXPORTER PROTEIN ARGO-RELATED"/>
    <property type="match status" value="1"/>
</dbReference>
<feature type="transmembrane region" description="Helical" evidence="6">
    <location>
        <begin position="71"/>
        <end position="91"/>
    </location>
</feature>
<dbReference type="EMBL" id="JBEXAE010000002">
    <property type="protein sequence ID" value="MET6990130.1"/>
    <property type="molecule type" value="Genomic_DNA"/>
</dbReference>
<organism evidence="7 8">
    <name type="scientific">Sediminicola arcticus</name>
    <dbReference type="NCBI Taxonomy" id="1574308"/>
    <lineage>
        <taxon>Bacteria</taxon>
        <taxon>Pseudomonadati</taxon>
        <taxon>Bacteroidota</taxon>
        <taxon>Flavobacteriia</taxon>
        <taxon>Flavobacteriales</taxon>
        <taxon>Flavobacteriaceae</taxon>
        <taxon>Sediminicola</taxon>
    </lineage>
</organism>
<dbReference type="PIRSF" id="PIRSF006324">
    <property type="entry name" value="LeuE"/>
    <property type="match status" value="1"/>
</dbReference>
<feature type="transmembrane region" description="Helical" evidence="6">
    <location>
        <begin position="149"/>
        <end position="174"/>
    </location>
</feature>
<dbReference type="Proteomes" id="UP001549799">
    <property type="component" value="Unassembled WGS sequence"/>
</dbReference>
<keyword evidence="3 6" id="KW-0812">Transmembrane</keyword>
<protein>
    <submittedName>
        <fullName evidence="7">LysE family translocator</fullName>
    </submittedName>
</protein>
<evidence type="ECO:0000256" key="2">
    <source>
        <dbReference type="ARBA" id="ARBA00022475"/>
    </source>
</evidence>
<evidence type="ECO:0000313" key="7">
    <source>
        <dbReference type="EMBL" id="MET6990130.1"/>
    </source>
</evidence>
<sequence length="208" mass="23004">MNYDIIYAFTLATAALAVLPGPDNIYVLMQSITHGKKYGLATVAGLMSGCLVHTTLLAFGVSAIIKESDAIFFSIKLLGALYLFFLAYKVFNSKPEIQIGESDIPKKGLLQLFRRGFIMNVLNPKVTIFFLAFFPGFLFSNELSTVVQFYVLGLLFIFVSFIIFGLIAILSGTISDYITKHSGVGCFLKWLQIIVFTGIGVYILFSDK</sequence>
<feature type="transmembrane region" description="Helical" evidence="6">
    <location>
        <begin position="186"/>
        <end position="205"/>
    </location>
</feature>
<comment type="caution">
    <text evidence="7">The sequence shown here is derived from an EMBL/GenBank/DDBJ whole genome shotgun (WGS) entry which is preliminary data.</text>
</comment>